<dbReference type="GO" id="GO:0052913">
    <property type="term" value="F:16S rRNA (guanine(966)-N(2))-methyltransferase activity"/>
    <property type="evidence" value="ECO:0007669"/>
    <property type="project" value="UniProtKB-EC"/>
</dbReference>
<evidence type="ECO:0000256" key="2">
    <source>
        <dbReference type="ARBA" id="ARBA00022679"/>
    </source>
</evidence>
<dbReference type="CDD" id="cd02440">
    <property type="entry name" value="AdoMet_MTases"/>
    <property type="match status" value="1"/>
</dbReference>
<reference evidence="3" key="1">
    <citation type="submission" date="2024-02" db="EMBL/GenBank/DDBJ databases">
        <title>Tomenella chthoni gen. nov. sp. nov., a member of the family Jonesiaceae isolated from bat guano.</title>
        <authorList>
            <person name="Miller S.L."/>
            <person name="King J."/>
            <person name="Sankaranarayanan K."/>
            <person name="Lawson P.A."/>
        </authorList>
    </citation>
    <scope>NUCLEOTIDE SEQUENCE</scope>
    <source>
        <strain evidence="3">BS-20</strain>
    </source>
</reference>
<dbReference type="Pfam" id="PF03602">
    <property type="entry name" value="Cons_hypoth95"/>
    <property type="match status" value="1"/>
</dbReference>
<gene>
    <name evidence="3" type="primary">rsmD</name>
    <name evidence="3" type="ORF">V5R04_09675</name>
</gene>
<dbReference type="PANTHER" id="PTHR43542:SF1">
    <property type="entry name" value="METHYLTRANSFERASE"/>
    <property type="match status" value="1"/>
</dbReference>
<evidence type="ECO:0000313" key="3">
    <source>
        <dbReference type="EMBL" id="XBH20509.1"/>
    </source>
</evidence>
<dbReference type="NCBIfam" id="TIGR00095">
    <property type="entry name" value="16S rRNA (guanine(966)-N(2))-methyltransferase RsmD"/>
    <property type="match status" value="1"/>
</dbReference>
<dbReference type="InterPro" id="IPR004398">
    <property type="entry name" value="RNA_MeTrfase_RsmD"/>
</dbReference>
<dbReference type="EMBL" id="CP146203">
    <property type="protein sequence ID" value="XBH20509.1"/>
    <property type="molecule type" value="Genomic_DNA"/>
</dbReference>
<proteinExistence type="predicted"/>
<keyword evidence="1 3" id="KW-0489">Methyltransferase</keyword>
<dbReference type="EC" id="2.1.1.171" evidence="3"/>
<name>A0AAU7DRE2_9MICO</name>
<dbReference type="SUPFAM" id="SSF53335">
    <property type="entry name" value="S-adenosyl-L-methionine-dependent methyltransferases"/>
    <property type="match status" value="1"/>
</dbReference>
<dbReference type="AlphaFoldDB" id="A0AAU7DRE2"/>
<dbReference type="InterPro" id="IPR029063">
    <property type="entry name" value="SAM-dependent_MTases_sf"/>
</dbReference>
<sequence length="187" mass="20814">MTRIVSGEFGGRNLAVPIKGTRPTSERVREAIFSRLDHYDALEDTVVLDLFAGSGALAIEALSRGAKFAVLVEAGQQAQSVCRQNVTTLGIASARVVPDRAQDFVTRKQNELWDVVFLDPPYDFAQEELTQILQALVPAVDDRAVIVIERPYRSPAPVLPQQWRLIVDKKYGDTVVYYAEPDLELEN</sequence>
<dbReference type="PANTHER" id="PTHR43542">
    <property type="entry name" value="METHYLTRANSFERASE"/>
    <property type="match status" value="1"/>
</dbReference>
<dbReference type="Gene3D" id="3.40.50.150">
    <property type="entry name" value="Vaccinia Virus protein VP39"/>
    <property type="match status" value="1"/>
</dbReference>
<protein>
    <submittedName>
        <fullName evidence="3">16S rRNA (Guanine(966)-N(2))-methyltransferase RsmD</fullName>
        <ecNumber evidence="3">2.1.1.171</ecNumber>
    </submittedName>
</protein>
<keyword evidence="2 3" id="KW-0808">Transferase</keyword>
<accession>A0AAU7DRE2</accession>
<organism evidence="3">
    <name type="scientific">Jonesiaceae bacterium BS-20</name>
    <dbReference type="NCBI Taxonomy" id="3120821"/>
    <lineage>
        <taxon>Bacteria</taxon>
        <taxon>Bacillati</taxon>
        <taxon>Actinomycetota</taxon>
        <taxon>Actinomycetes</taxon>
        <taxon>Micrococcales</taxon>
        <taxon>Jonesiaceae</taxon>
    </lineage>
</organism>
<dbReference type="PIRSF" id="PIRSF004553">
    <property type="entry name" value="CHP00095"/>
    <property type="match status" value="1"/>
</dbReference>
<evidence type="ECO:0000256" key="1">
    <source>
        <dbReference type="ARBA" id="ARBA00022603"/>
    </source>
</evidence>